<feature type="domain" description="HTH luxR-type" evidence="2">
    <location>
        <begin position="155"/>
        <end position="212"/>
    </location>
</feature>
<evidence type="ECO:0000259" key="1">
    <source>
        <dbReference type="SMART" id="SM00091"/>
    </source>
</evidence>
<dbReference type="SMART" id="SM00091">
    <property type="entry name" value="PAS"/>
    <property type="match status" value="1"/>
</dbReference>
<dbReference type="Gene3D" id="3.30.450.20">
    <property type="entry name" value="PAS domain"/>
    <property type="match status" value="1"/>
</dbReference>
<protein>
    <submittedName>
        <fullName evidence="3">DNA-binding transcriptional regulator, CsgD family</fullName>
    </submittedName>
</protein>
<accession>A0A1T4KFQ5</accession>
<sequence length="235" mass="25169">MRDEDAGAGAFPPWDAIDVSTTDGEALLWRNRAALLFDTLPVPVAVCSADGVVLLANLAMAAEWGTLPGRLSGRNALDLFRPRDSARMRPLLDALRLRHRARFSIDVGWRVANGSGRHGELTVDVVSQVPGARPVLLLTLRAVSASADTGVDDRAGGVSRVEARILAGAARGETTARIAEDVGMTVDGVNYHLRRLSRLWNVRTRTALVARAYVLGVLAPDAWPPVPVQEAGDRA</sequence>
<gene>
    <name evidence="3" type="ORF">SAMN02745673_00355</name>
</gene>
<evidence type="ECO:0000259" key="2">
    <source>
        <dbReference type="SMART" id="SM00421"/>
    </source>
</evidence>
<dbReference type="GO" id="GO:0003677">
    <property type="term" value="F:DNA binding"/>
    <property type="evidence" value="ECO:0007669"/>
    <property type="project" value="UniProtKB-KW"/>
</dbReference>
<dbReference type="SUPFAM" id="SSF46894">
    <property type="entry name" value="C-terminal effector domain of the bipartite response regulators"/>
    <property type="match status" value="1"/>
</dbReference>
<proteinExistence type="predicted"/>
<dbReference type="Gene3D" id="1.10.10.10">
    <property type="entry name" value="Winged helix-like DNA-binding domain superfamily/Winged helix DNA-binding domain"/>
    <property type="match status" value="1"/>
</dbReference>
<dbReference type="CDD" id="cd00130">
    <property type="entry name" value="PAS"/>
    <property type="match status" value="1"/>
</dbReference>
<name>A0A1T4KFQ5_9ACTN</name>
<keyword evidence="4" id="KW-1185">Reference proteome</keyword>
<evidence type="ECO:0000313" key="3">
    <source>
        <dbReference type="EMBL" id="SJZ41262.1"/>
    </source>
</evidence>
<dbReference type="AlphaFoldDB" id="A0A1T4KFQ5"/>
<dbReference type="Pfam" id="PF08448">
    <property type="entry name" value="PAS_4"/>
    <property type="match status" value="1"/>
</dbReference>
<dbReference type="SMART" id="SM00421">
    <property type="entry name" value="HTH_LUXR"/>
    <property type="match status" value="1"/>
</dbReference>
<dbReference type="InterPro" id="IPR013656">
    <property type="entry name" value="PAS_4"/>
</dbReference>
<dbReference type="InterPro" id="IPR036388">
    <property type="entry name" value="WH-like_DNA-bd_sf"/>
</dbReference>
<organism evidence="3 4">
    <name type="scientific">Marinactinospora thermotolerans DSM 45154</name>
    <dbReference type="NCBI Taxonomy" id="1122192"/>
    <lineage>
        <taxon>Bacteria</taxon>
        <taxon>Bacillati</taxon>
        <taxon>Actinomycetota</taxon>
        <taxon>Actinomycetes</taxon>
        <taxon>Streptosporangiales</taxon>
        <taxon>Nocardiopsidaceae</taxon>
        <taxon>Marinactinospora</taxon>
    </lineage>
</organism>
<dbReference type="EMBL" id="FUWS01000001">
    <property type="protein sequence ID" value="SJZ41262.1"/>
    <property type="molecule type" value="Genomic_DNA"/>
</dbReference>
<dbReference type="Proteomes" id="UP000190637">
    <property type="component" value="Unassembled WGS sequence"/>
</dbReference>
<dbReference type="InterPro" id="IPR000014">
    <property type="entry name" value="PAS"/>
</dbReference>
<dbReference type="InterPro" id="IPR000792">
    <property type="entry name" value="Tscrpt_reg_LuxR_C"/>
</dbReference>
<dbReference type="STRING" id="1122192.SAMN02745673_00355"/>
<evidence type="ECO:0000313" key="4">
    <source>
        <dbReference type="Proteomes" id="UP000190637"/>
    </source>
</evidence>
<dbReference type="InterPro" id="IPR035965">
    <property type="entry name" value="PAS-like_dom_sf"/>
</dbReference>
<dbReference type="OrthoDB" id="46486at2"/>
<keyword evidence="3" id="KW-0238">DNA-binding</keyword>
<dbReference type="SUPFAM" id="SSF55785">
    <property type="entry name" value="PYP-like sensor domain (PAS domain)"/>
    <property type="match status" value="1"/>
</dbReference>
<feature type="domain" description="PAS" evidence="1">
    <location>
        <begin position="31"/>
        <end position="97"/>
    </location>
</feature>
<dbReference type="InterPro" id="IPR016032">
    <property type="entry name" value="Sig_transdc_resp-reg_C-effctor"/>
</dbReference>
<reference evidence="3 4" key="1">
    <citation type="submission" date="2017-02" db="EMBL/GenBank/DDBJ databases">
        <authorList>
            <person name="Peterson S.W."/>
        </authorList>
    </citation>
    <scope>NUCLEOTIDE SEQUENCE [LARGE SCALE GENOMIC DNA]</scope>
    <source>
        <strain evidence="3 4">DSM 45154</strain>
    </source>
</reference>
<dbReference type="RefSeq" id="WP_078759767.1">
    <property type="nucleotide sequence ID" value="NZ_FUWS01000001.1"/>
</dbReference>
<dbReference type="GO" id="GO:0006355">
    <property type="term" value="P:regulation of DNA-templated transcription"/>
    <property type="evidence" value="ECO:0007669"/>
    <property type="project" value="InterPro"/>
</dbReference>